<dbReference type="AlphaFoldDB" id="A0ABD3SAT8"/>
<evidence type="ECO:0000259" key="1">
    <source>
        <dbReference type="Pfam" id="PF25428"/>
    </source>
</evidence>
<evidence type="ECO:0000313" key="3">
    <source>
        <dbReference type="Proteomes" id="UP001634393"/>
    </source>
</evidence>
<dbReference type="PANTHER" id="PTHR37221">
    <property type="entry name" value="OS02G0582400 PROTEIN"/>
    <property type="match status" value="1"/>
</dbReference>
<dbReference type="Proteomes" id="UP001634393">
    <property type="component" value="Unassembled WGS sequence"/>
</dbReference>
<sequence length="237" mass="26270">MKLAEKVILLLNGAAAISGGLHPNPNSNFRTLNESFELPLERYGIKDRKASGQIIDFINSDGHYEVSILLLQNYEPPILACALNEILLNLAGDDLSTTSTPTLLVPFIVPESKLKQQHKCPVTSDKVSIYGIELGPTTDLTHSVSSRMQKPPPSLQIYHEDFSLLLHLLNVMKLPTVVLIGQSHISNKTLNEEHEVMFEIGEHLANVTSLSFSKEKMVQNPSKTSKDSEEAWRALYG</sequence>
<comment type="caution">
    <text evidence="2">The sequence shown here is derived from an EMBL/GenBank/DDBJ whole genome shotgun (WGS) entry which is preliminary data.</text>
</comment>
<gene>
    <name evidence="2" type="ORF">ACJIZ3_007520</name>
</gene>
<dbReference type="EMBL" id="JBJXBP010000007">
    <property type="protein sequence ID" value="KAL3821615.1"/>
    <property type="molecule type" value="Genomic_DNA"/>
</dbReference>
<dbReference type="PANTHER" id="PTHR37221:SF1">
    <property type="entry name" value="OS02G0582400 PROTEIN"/>
    <property type="match status" value="1"/>
</dbReference>
<protein>
    <recommendedName>
        <fullName evidence="1">DUF7894 domain-containing protein</fullName>
    </recommendedName>
</protein>
<accession>A0ABD3SAT8</accession>
<dbReference type="Pfam" id="PF25428">
    <property type="entry name" value="DUF7894"/>
    <property type="match status" value="1"/>
</dbReference>
<name>A0ABD3SAT8_9LAMI</name>
<dbReference type="InterPro" id="IPR057216">
    <property type="entry name" value="DUF7894"/>
</dbReference>
<proteinExistence type="predicted"/>
<feature type="domain" description="DUF7894" evidence="1">
    <location>
        <begin position="1"/>
        <end position="237"/>
    </location>
</feature>
<reference evidence="2 3" key="1">
    <citation type="submission" date="2024-12" db="EMBL/GenBank/DDBJ databases">
        <title>The unique morphological basis and parallel evolutionary history of personate flowers in Penstemon.</title>
        <authorList>
            <person name="Depatie T.H."/>
            <person name="Wessinger C.A."/>
        </authorList>
    </citation>
    <scope>NUCLEOTIDE SEQUENCE [LARGE SCALE GENOMIC DNA]</scope>
    <source>
        <strain evidence="2">WTNN_2</strain>
        <tissue evidence="2">Leaf</tissue>
    </source>
</reference>
<organism evidence="2 3">
    <name type="scientific">Penstemon smallii</name>
    <dbReference type="NCBI Taxonomy" id="265156"/>
    <lineage>
        <taxon>Eukaryota</taxon>
        <taxon>Viridiplantae</taxon>
        <taxon>Streptophyta</taxon>
        <taxon>Embryophyta</taxon>
        <taxon>Tracheophyta</taxon>
        <taxon>Spermatophyta</taxon>
        <taxon>Magnoliopsida</taxon>
        <taxon>eudicotyledons</taxon>
        <taxon>Gunneridae</taxon>
        <taxon>Pentapetalae</taxon>
        <taxon>asterids</taxon>
        <taxon>lamiids</taxon>
        <taxon>Lamiales</taxon>
        <taxon>Plantaginaceae</taxon>
        <taxon>Cheloneae</taxon>
        <taxon>Penstemon</taxon>
    </lineage>
</organism>
<evidence type="ECO:0000313" key="2">
    <source>
        <dbReference type="EMBL" id="KAL3821615.1"/>
    </source>
</evidence>
<keyword evidence="3" id="KW-1185">Reference proteome</keyword>